<dbReference type="EMBL" id="MWSK01000008">
    <property type="protein sequence ID" value="OXS75158.1"/>
    <property type="molecule type" value="Genomic_DNA"/>
</dbReference>
<evidence type="ECO:0000256" key="7">
    <source>
        <dbReference type="ARBA" id="ARBA00035652"/>
    </source>
</evidence>
<dbReference type="InterPro" id="IPR051204">
    <property type="entry name" value="ABC_transp_perm/SBD"/>
</dbReference>
<dbReference type="InterPro" id="IPR035906">
    <property type="entry name" value="MetI-like_sf"/>
</dbReference>
<feature type="domain" description="ABC transmembrane type-1" evidence="9">
    <location>
        <begin position="25"/>
        <end position="204"/>
    </location>
</feature>
<organism evidence="10 11">
    <name type="scientific">Domibacillus enclensis</name>
    <dbReference type="NCBI Taxonomy" id="1017273"/>
    <lineage>
        <taxon>Bacteria</taxon>
        <taxon>Bacillati</taxon>
        <taxon>Bacillota</taxon>
        <taxon>Bacilli</taxon>
        <taxon>Bacillales</taxon>
        <taxon>Bacillaceae</taxon>
        <taxon>Domibacillus</taxon>
    </lineage>
</organism>
<evidence type="ECO:0000256" key="2">
    <source>
        <dbReference type="ARBA" id="ARBA00022448"/>
    </source>
</evidence>
<dbReference type="Gene3D" id="3.40.190.120">
    <property type="entry name" value="Osmoprotection protein (prox), domain 2"/>
    <property type="match status" value="1"/>
</dbReference>
<dbReference type="Gene3D" id="3.40.190.10">
    <property type="entry name" value="Periplasmic binding protein-like II"/>
    <property type="match status" value="1"/>
</dbReference>
<evidence type="ECO:0000259" key="9">
    <source>
        <dbReference type="PROSITE" id="PS50928"/>
    </source>
</evidence>
<dbReference type="SUPFAM" id="SSF161098">
    <property type="entry name" value="MetI-like"/>
    <property type="match status" value="1"/>
</dbReference>
<comment type="similarity">
    <text evidence="7">In the N-terminal section; belongs to the binding-protein-dependent transport system permease family.</text>
</comment>
<accession>A0ABX4E5H4</accession>
<dbReference type="Pfam" id="PF00528">
    <property type="entry name" value="BPD_transp_1"/>
    <property type="match status" value="1"/>
</dbReference>
<dbReference type="PANTHER" id="PTHR30177:SF28">
    <property type="entry name" value="CHOLINE TRANSPORT SYSTEM PERMEASE PROTEIN OPUBB"/>
    <property type="match status" value="1"/>
</dbReference>
<evidence type="ECO:0000256" key="5">
    <source>
        <dbReference type="ARBA" id="ARBA00023136"/>
    </source>
</evidence>
<feature type="transmembrane region" description="Helical" evidence="8">
    <location>
        <begin position="181"/>
        <end position="204"/>
    </location>
</feature>
<dbReference type="CDD" id="cd06261">
    <property type="entry name" value="TM_PBP2"/>
    <property type="match status" value="1"/>
</dbReference>
<proteinExistence type="inferred from homology"/>
<dbReference type="PANTHER" id="PTHR30177">
    <property type="entry name" value="GLYCINE BETAINE/L-PROLINE TRANSPORT SYSTEM PERMEASE PROTEIN PROW"/>
    <property type="match status" value="1"/>
</dbReference>
<keyword evidence="4 8" id="KW-1133">Transmembrane helix</keyword>
<protein>
    <submittedName>
        <fullName evidence="10">Glycine/betaine ABC transporter</fullName>
    </submittedName>
</protein>
<dbReference type="InterPro" id="IPR000515">
    <property type="entry name" value="MetI-like"/>
</dbReference>
<feature type="transmembrane region" description="Helical" evidence="8">
    <location>
        <begin position="225"/>
        <end position="247"/>
    </location>
</feature>
<sequence length="524" mass="58064">MFTLNLVNQTVDAFTTRWAEIWQLILEHLYLSLISIGLAILISVPLGIYLTRHKKIAEPIIGITAVFQTIPSLALLVFLVPFIGTGKAPAIIALTIYGLLPILRNTYLGITGVDRSTVEAGVGMGMTSRQVLWMVEMPLAMKVIMGGVRTATVLIVGVATIAGLIGAGGLGDLIFRGLQTYNSGLILAGAIPAALIAIILDFVLKRIEYNSSTEALQKKGKRSRRMTYAIAGAVAVLFIGMVVWPFISGGQSGNTITITGKSFTEQEILVHVYGKLIEEETDLNVNYESFISGSAGVFDGLKQGSYDMSVEYTGTILINYLKEEIDSNDPEEVYDYAKQRFNEEFDLQLLDPIGFNNTYSVTIRQADAERYGIETISQLQPYAKDMRFGSEPEFLERPDGYPGLQNVYGLDFASTQTLDTGIMYSAIKNNEVDAIDAYTTDGRIQAFDLKVLEDDKQFFPPYYAIPVVRGEVLEEHPELEEMLNRLAGKIDDERMQELNKRVDIDGKKYEEVAEEFLQEEGLLN</sequence>
<evidence type="ECO:0000256" key="3">
    <source>
        <dbReference type="ARBA" id="ARBA00022692"/>
    </source>
</evidence>
<evidence type="ECO:0000313" key="11">
    <source>
        <dbReference type="Proteomes" id="UP000215545"/>
    </source>
</evidence>
<comment type="caution">
    <text evidence="10">The sequence shown here is derived from an EMBL/GenBank/DDBJ whole genome shotgun (WGS) entry which is preliminary data.</text>
</comment>
<dbReference type="Gene3D" id="1.10.3720.10">
    <property type="entry name" value="MetI-like"/>
    <property type="match status" value="1"/>
</dbReference>
<keyword evidence="5 8" id="KW-0472">Membrane</keyword>
<evidence type="ECO:0000256" key="1">
    <source>
        <dbReference type="ARBA" id="ARBA00004141"/>
    </source>
</evidence>
<keyword evidence="2 8" id="KW-0813">Transport</keyword>
<keyword evidence="3 8" id="KW-0812">Transmembrane</keyword>
<name>A0ABX4E5H4_9BACI</name>
<dbReference type="CDD" id="cd13528">
    <property type="entry name" value="PBP2_osmoprotectants"/>
    <property type="match status" value="1"/>
</dbReference>
<comment type="similarity">
    <text evidence="6">In the C-terminal section; belongs to the OsmX family.</text>
</comment>
<feature type="transmembrane region" description="Helical" evidence="8">
    <location>
        <begin position="29"/>
        <end position="48"/>
    </location>
</feature>
<dbReference type="Proteomes" id="UP000215545">
    <property type="component" value="Unassembled WGS sequence"/>
</dbReference>
<evidence type="ECO:0000313" key="10">
    <source>
        <dbReference type="EMBL" id="OXS75158.1"/>
    </source>
</evidence>
<comment type="similarity">
    <text evidence="8">Belongs to the binding-protein-dependent transport system permease family.</text>
</comment>
<evidence type="ECO:0000256" key="6">
    <source>
        <dbReference type="ARBA" id="ARBA00035642"/>
    </source>
</evidence>
<reference evidence="11" key="1">
    <citation type="submission" date="2017-03" db="EMBL/GenBank/DDBJ databases">
        <title>Bacillus sp. V-88(T) DSM27956, whole genome shotgun sequencing project.</title>
        <authorList>
            <person name="Dastager S.G."/>
            <person name="Neurgaonkar P.S."/>
            <person name="Dharne M.S."/>
        </authorList>
    </citation>
    <scope>NUCLEOTIDE SEQUENCE [LARGE SCALE GENOMIC DNA]</scope>
    <source>
        <strain evidence="11">DSM 25145</strain>
    </source>
</reference>
<comment type="subcellular location">
    <subcellularLocation>
        <location evidence="8">Cell membrane</location>
        <topology evidence="8">Multi-pass membrane protein</topology>
    </subcellularLocation>
    <subcellularLocation>
        <location evidence="1">Membrane</location>
        <topology evidence="1">Multi-pass membrane protein</topology>
    </subcellularLocation>
</comment>
<feature type="transmembrane region" description="Helical" evidence="8">
    <location>
        <begin position="151"/>
        <end position="175"/>
    </location>
</feature>
<dbReference type="Pfam" id="PF04069">
    <property type="entry name" value="OpuAC"/>
    <property type="match status" value="1"/>
</dbReference>
<evidence type="ECO:0000256" key="4">
    <source>
        <dbReference type="ARBA" id="ARBA00022989"/>
    </source>
</evidence>
<feature type="transmembrane region" description="Helical" evidence="8">
    <location>
        <begin position="60"/>
        <end position="84"/>
    </location>
</feature>
<keyword evidence="11" id="KW-1185">Reference proteome</keyword>
<dbReference type="PROSITE" id="PS50928">
    <property type="entry name" value="ABC_TM1"/>
    <property type="match status" value="1"/>
</dbReference>
<evidence type="ECO:0000256" key="8">
    <source>
        <dbReference type="RuleBase" id="RU363032"/>
    </source>
</evidence>
<feature type="transmembrane region" description="Helical" evidence="8">
    <location>
        <begin position="90"/>
        <end position="107"/>
    </location>
</feature>
<dbReference type="SUPFAM" id="SSF53850">
    <property type="entry name" value="Periplasmic binding protein-like II"/>
    <property type="match status" value="1"/>
</dbReference>
<dbReference type="InterPro" id="IPR007210">
    <property type="entry name" value="ABC_Gly_betaine_transp_sub-bd"/>
</dbReference>
<gene>
    <name evidence="10" type="ORF">B1B05_15620</name>
</gene>